<dbReference type="Pfam" id="PF19279">
    <property type="entry name" value="YegS_C"/>
    <property type="match status" value="1"/>
</dbReference>
<keyword evidence="13" id="KW-1185">Reference proteome</keyword>
<evidence type="ECO:0000313" key="12">
    <source>
        <dbReference type="EMBL" id="WWD80994.1"/>
    </source>
</evidence>
<dbReference type="AlphaFoldDB" id="A0AAJ8LZ05"/>
<dbReference type="SUPFAM" id="SSF111331">
    <property type="entry name" value="NAD kinase/diacylglycerol kinase-like"/>
    <property type="match status" value="1"/>
</dbReference>
<keyword evidence="7" id="KW-0067">ATP-binding</keyword>
<evidence type="ECO:0000256" key="1">
    <source>
        <dbReference type="ARBA" id="ARBA00001946"/>
    </source>
</evidence>
<dbReference type="Gene3D" id="3.40.50.10330">
    <property type="entry name" value="Probable inorganic polyphosphate/atp-NAD kinase, domain 1"/>
    <property type="match status" value="1"/>
</dbReference>
<gene>
    <name evidence="12" type="ORF">FTX54_005370</name>
</gene>
<reference evidence="12 13" key="1">
    <citation type="submission" date="2024-01" db="EMBL/GenBank/DDBJ databases">
        <title>Complete Genome Sequence of Alkalicoccus halolimnae BZ-SZ-XJ29T, a Moderately Halophilic Bacterium Isolated from a Salt Lake.</title>
        <authorList>
            <person name="Zhao B."/>
        </authorList>
    </citation>
    <scope>NUCLEOTIDE SEQUENCE [LARGE SCALE GENOMIC DNA]</scope>
    <source>
        <strain evidence="12 13">BZ-SZ-XJ29</strain>
    </source>
</reference>
<dbReference type="InterPro" id="IPR005218">
    <property type="entry name" value="Diacylglycerol/lipid_kinase"/>
</dbReference>
<evidence type="ECO:0000256" key="7">
    <source>
        <dbReference type="ARBA" id="ARBA00022840"/>
    </source>
</evidence>
<dbReference type="NCBIfam" id="TIGR00147">
    <property type="entry name" value="YegS/Rv2252/BmrU family lipid kinase"/>
    <property type="match status" value="1"/>
</dbReference>
<feature type="domain" description="DAGKc" evidence="11">
    <location>
        <begin position="1"/>
        <end position="131"/>
    </location>
</feature>
<keyword evidence="3" id="KW-0444">Lipid biosynthesis</keyword>
<comment type="cofactor">
    <cofactor evidence="1">
        <name>Mg(2+)</name>
        <dbReference type="ChEBI" id="CHEBI:18420"/>
    </cofactor>
</comment>
<dbReference type="GO" id="GO:0004143">
    <property type="term" value="F:ATP-dependent diacylglycerol kinase activity"/>
    <property type="evidence" value="ECO:0007669"/>
    <property type="project" value="TreeGrafter"/>
</dbReference>
<dbReference type="PANTHER" id="PTHR12358:SF107">
    <property type="entry name" value="LIPID KINASE BMRU-RELATED"/>
    <property type="match status" value="1"/>
</dbReference>
<accession>A0AAJ8LZ05</accession>
<keyword evidence="10" id="KW-1208">Phospholipid metabolism</keyword>
<keyword evidence="9" id="KW-0594">Phospholipid biosynthesis</keyword>
<dbReference type="InterPro" id="IPR016064">
    <property type="entry name" value="NAD/diacylglycerol_kinase_sf"/>
</dbReference>
<name>A0AAJ8LZ05_9BACI</name>
<dbReference type="EMBL" id="CP144914">
    <property type="protein sequence ID" value="WWD80994.1"/>
    <property type="molecule type" value="Genomic_DNA"/>
</dbReference>
<evidence type="ECO:0000256" key="6">
    <source>
        <dbReference type="ARBA" id="ARBA00022777"/>
    </source>
</evidence>
<organism evidence="12 13">
    <name type="scientific">Alkalicoccus halolimnae</name>
    <dbReference type="NCBI Taxonomy" id="1667239"/>
    <lineage>
        <taxon>Bacteria</taxon>
        <taxon>Bacillati</taxon>
        <taxon>Bacillota</taxon>
        <taxon>Bacilli</taxon>
        <taxon>Bacillales</taxon>
        <taxon>Bacillaceae</taxon>
        <taxon>Alkalicoccus</taxon>
    </lineage>
</organism>
<dbReference type="Pfam" id="PF00781">
    <property type="entry name" value="DAGK_cat"/>
    <property type="match status" value="1"/>
</dbReference>
<protein>
    <submittedName>
        <fullName evidence="12">Diacylglycerol kinase family protein</fullName>
    </submittedName>
</protein>
<comment type="similarity">
    <text evidence="2">Belongs to the diacylglycerol/lipid kinase family.</text>
</comment>
<keyword evidence="6 12" id="KW-0418">Kinase</keyword>
<evidence type="ECO:0000256" key="5">
    <source>
        <dbReference type="ARBA" id="ARBA00022741"/>
    </source>
</evidence>
<dbReference type="PANTHER" id="PTHR12358">
    <property type="entry name" value="SPHINGOSINE KINASE"/>
    <property type="match status" value="1"/>
</dbReference>
<keyword evidence="4" id="KW-0808">Transferase</keyword>
<evidence type="ECO:0000256" key="9">
    <source>
        <dbReference type="ARBA" id="ARBA00023209"/>
    </source>
</evidence>
<dbReference type="InterPro" id="IPR001206">
    <property type="entry name" value="Diacylglycerol_kinase_cat_dom"/>
</dbReference>
<dbReference type="GO" id="GO:0005886">
    <property type="term" value="C:plasma membrane"/>
    <property type="evidence" value="ECO:0007669"/>
    <property type="project" value="TreeGrafter"/>
</dbReference>
<dbReference type="SMART" id="SM00046">
    <property type="entry name" value="DAGKc"/>
    <property type="match status" value="1"/>
</dbReference>
<dbReference type="Gene3D" id="2.60.200.40">
    <property type="match status" value="1"/>
</dbReference>
<keyword evidence="5" id="KW-0547">Nucleotide-binding</keyword>
<evidence type="ECO:0000256" key="2">
    <source>
        <dbReference type="ARBA" id="ARBA00005983"/>
    </source>
</evidence>
<keyword evidence="8" id="KW-0443">Lipid metabolism</keyword>
<dbReference type="KEGG" id="ahal:FTX54_005370"/>
<proteinExistence type="inferred from homology"/>
<dbReference type="InterPro" id="IPR017438">
    <property type="entry name" value="ATP-NAD_kinase_N"/>
</dbReference>
<evidence type="ECO:0000313" key="13">
    <source>
        <dbReference type="Proteomes" id="UP000321816"/>
    </source>
</evidence>
<evidence type="ECO:0000256" key="8">
    <source>
        <dbReference type="ARBA" id="ARBA00023098"/>
    </source>
</evidence>
<dbReference type="GO" id="GO:0005524">
    <property type="term" value="F:ATP binding"/>
    <property type="evidence" value="ECO:0007669"/>
    <property type="project" value="UniProtKB-KW"/>
</dbReference>
<dbReference type="GO" id="GO:0008654">
    <property type="term" value="P:phospholipid biosynthetic process"/>
    <property type="evidence" value="ECO:0007669"/>
    <property type="project" value="UniProtKB-KW"/>
</dbReference>
<dbReference type="InterPro" id="IPR045540">
    <property type="entry name" value="YegS/DAGK_C"/>
</dbReference>
<dbReference type="InterPro" id="IPR050187">
    <property type="entry name" value="Lipid_Phosphate_FormReg"/>
</dbReference>
<dbReference type="PROSITE" id="PS50146">
    <property type="entry name" value="DAGK"/>
    <property type="match status" value="1"/>
</dbReference>
<evidence type="ECO:0000256" key="4">
    <source>
        <dbReference type="ARBA" id="ARBA00022679"/>
    </source>
</evidence>
<dbReference type="RefSeq" id="WP_187254571.1">
    <property type="nucleotide sequence ID" value="NZ_CP144914.1"/>
</dbReference>
<evidence type="ECO:0000256" key="3">
    <source>
        <dbReference type="ARBA" id="ARBA00022516"/>
    </source>
</evidence>
<sequence>MIKRGAVVYNDKAGNEDHEKLLEDIKEILDPEVEELHFIAREHPGKIQEYLQDEENQWDQVWIMGGDGTVHTCIDGLRKRGNKPVTAIIPAGTCNDFARSLNLPMDPLAAVRASLEGTVYWTDIGVCNGHAFTNFAGMGIIADTSENIDEEVKERMGRFSYFMSAWKTMKDAETFSYSMTIDGHQREGEAVMILVCNGGSIGTTKIPFPTIKMDDGMLDLIIMKGTGGELFREWLHRSSKNGQVENTQGVTHMQVKTVNLKTNPVKKVDADGEVETETPAEIGIIPKAVPFIYANE</sequence>
<evidence type="ECO:0000256" key="10">
    <source>
        <dbReference type="ARBA" id="ARBA00023264"/>
    </source>
</evidence>
<evidence type="ECO:0000259" key="11">
    <source>
        <dbReference type="PROSITE" id="PS50146"/>
    </source>
</evidence>
<dbReference type="Proteomes" id="UP000321816">
    <property type="component" value="Chromosome"/>
</dbReference>